<dbReference type="EMBL" id="VSRR010018916">
    <property type="protein sequence ID" value="MPC61779.1"/>
    <property type="molecule type" value="Genomic_DNA"/>
</dbReference>
<dbReference type="AlphaFoldDB" id="A0A5B7GW59"/>
<evidence type="ECO:0000313" key="1">
    <source>
        <dbReference type="EMBL" id="MPC61779.1"/>
    </source>
</evidence>
<sequence>MAVVPSDNGGKYEKCKVIGDLVWPNARRGARGTFALKDPEERLEIGQYTDIEENPTGELSDRGRRAVKVVEELTGSACESAYRLCPGRYTSGMVFQAIFDEINLKTHEHDHYLEDI</sequence>
<proteinExistence type="predicted"/>
<gene>
    <name evidence="1" type="ORF">E2C01_055855</name>
</gene>
<dbReference type="OrthoDB" id="6343602at2759"/>
<accession>A0A5B7GW59</accession>
<dbReference type="Proteomes" id="UP000324222">
    <property type="component" value="Unassembled WGS sequence"/>
</dbReference>
<reference evidence="1 2" key="1">
    <citation type="submission" date="2019-05" db="EMBL/GenBank/DDBJ databases">
        <title>Another draft genome of Portunus trituberculatus and its Hox gene families provides insights of decapod evolution.</title>
        <authorList>
            <person name="Jeong J.-H."/>
            <person name="Song I."/>
            <person name="Kim S."/>
            <person name="Choi T."/>
            <person name="Kim D."/>
            <person name="Ryu S."/>
            <person name="Kim W."/>
        </authorList>
    </citation>
    <scope>NUCLEOTIDE SEQUENCE [LARGE SCALE GENOMIC DNA]</scope>
    <source>
        <tissue evidence="1">Muscle</tissue>
    </source>
</reference>
<organism evidence="1 2">
    <name type="scientific">Portunus trituberculatus</name>
    <name type="common">Swimming crab</name>
    <name type="synonym">Neptunus trituberculatus</name>
    <dbReference type="NCBI Taxonomy" id="210409"/>
    <lineage>
        <taxon>Eukaryota</taxon>
        <taxon>Metazoa</taxon>
        <taxon>Ecdysozoa</taxon>
        <taxon>Arthropoda</taxon>
        <taxon>Crustacea</taxon>
        <taxon>Multicrustacea</taxon>
        <taxon>Malacostraca</taxon>
        <taxon>Eumalacostraca</taxon>
        <taxon>Eucarida</taxon>
        <taxon>Decapoda</taxon>
        <taxon>Pleocyemata</taxon>
        <taxon>Brachyura</taxon>
        <taxon>Eubrachyura</taxon>
        <taxon>Portunoidea</taxon>
        <taxon>Portunidae</taxon>
        <taxon>Portuninae</taxon>
        <taxon>Portunus</taxon>
    </lineage>
</organism>
<comment type="caution">
    <text evidence="1">The sequence shown here is derived from an EMBL/GenBank/DDBJ whole genome shotgun (WGS) entry which is preliminary data.</text>
</comment>
<evidence type="ECO:0000313" key="2">
    <source>
        <dbReference type="Proteomes" id="UP000324222"/>
    </source>
</evidence>
<name>A0A5B7GW59_PORTR</name>
<keyword evidence="2" id="KW-1185">Reference proteome</keyword>
<protein>
    <submittedName>
        <fullName evidence="1">Uncharacterized protein</fullName>
    </submittedName>
</protein>